<reference evidence="2 3" key="1">
    <citation type="submission" date="2020-08" db="EMBL/GenBank/DDBJ databases">
        <title>Genomic Encyclopedia of Type Strains, Phase IV (KMG-IV): sequencing the most valuable type-strain genomes for metagenomic binning, comparative biology and taxonomic classification.</title>
        <authorList>
            <person name="Goeker M."/>
        </authorList>
    </citation>
    <scope>NUCLEOTIDE SEQUENCE [LARGE SCALE GENOMIC DNA]</scope>
    <source>
        <strain evidence="2 3">DSM 105137</strain>
    </source>
</reference>
<dbReference type="InterPro" id="IPR000073">
    <property type="entry name" value="AB_hydrolase_1"/>
</dbReference>
<dbReference type="EMBL" id="JACIFF010000009">
    <property type="protein sequence ID" value="MBB4080577.1"/>
    <property type="molecule type" value="Genomic_DNA"/>
</dbReference>
<dbReference type="PANTHER" id="PTHR43689:SF8">
    <property type="entry name" value="ALPHA_BETA-HYDROLASES SUPERFAMILY PROTEIN"/>
    <property type="match status" value="1"/>
</dbReference>
<dbReference type="Gene3D" id="3.40.50.1820">
    <property type="entry name" value="alpha/beta hydrolase"/>
    <property type="match status" value="1"/>
</dbReference>
<dbReference type="AlphaFoldDB" id="A0A840EAV9"/>
<dbReference type="SUPFAM" id="SSF53474">
    <property type="entry name" value="alpha/beta-Hydrolases"/>
    <property type="match status" value="1"/>
</dbReference>
<dbReference type="PRINTS" id="PR00412">
    <property type="entry name" value="EPOXHYDRLASE"/>
</dbReference>
<accession>A0A840EAV9</accession>
<name>A0A840EAV9_9BACT</name>
<dbReference type="PRINTS" id="PR00111">
    <property type="entry name" value="ABHYDROLASE"/>
</dbReference>
<sequence>MNAIENYKRSRQRLFDVHDIQPHSRVVVTDGPVKRVHYLEIGMGSPLVLVHGGGSHSSEWINILKPLSAHYRVYAVDRPGCGLTDNFDYTGVNVQKNAVEFIESFMDALELEKALFVAQSMGGYFSICFALKCPERVEKLLLIGAPAGMNLWIPPVLRFLGTKGLNRLLVKSLAKPSVRNVKNVHKQLLVADIEKLSDTYLEHCYHGQLLPGSELGFLTLLENVLTLRGWKKDLYVGDKLHQLKMPVRFIWGDKDAFEKPDTGGAKTSGIRDCRFEVVRDAGHCPWLDQPEKCVALIRDML</sequence>
<organism evidence="2 3">
    <name type="scientific">Neolewinella aquimaris</name>
    <dbReference type="NCBI Taxonomy" id="1835722"/>
    <lineage>
        <taxon>Bacteria</taxon>
        <taxon>Pseudomonadati</taxon>
        <taxon>Bacteroidota</taxon>
        <taxon>Saprospiria</taxon>
        <taxon>Saprospirales</taxon>
        <taxon>Lewinellaceae</taxon>
        <taxon>Neolewinella</taxon>
    </lineage>
</organism>
<keyword evidence="3" id="KW-1185">Reference proteome</keyword>
<gene>
    <name evidence="2" type="ORF">GGR28_003212</name>
</gene>
<dbReference type="Proteomes" id="UP000576209">
    <property type="component" value="Unassembled WGS sequence"/>
</dbReference>
<feature type="domain" description="AB hydrolase-1" evidence="1">
    <location>
        <begin position="47"/>
        <end position="295"/>
    </location>
</feature>
<dbReference type="RefSeq" id="WP_183496812.1">
    <property type="nucleotide sequence ID" value="NZ_JACIFF010000009.1"/>
</dbReference>
<dbReference type="GO" id="GO:0003824">
    <property type="term" value="F:catalytic activity"/>
    <property type="evidence" value="ECO:0007669"/>
    <property type="project" value="InterPro"/>
</dbReference>
<proteinExistence type="predicted"/>
<comment type="caution">
    <text evidence="2">The sequence shown here is derived from an EMBL/GenBank/DDBJ whole genome shotgun (WGS) entry which is preliminary data.</text>
</comment>
<dbReference type="InterPro" id="IPR029058">
    <property type="entry name" value="AB_hydrolase_fold"/>
</dbReference>
<dbReference type="Pfam" id="PF12697">
    <property type="entry name" value="Abhydrolase_6"/>
    <property type="match status" value="1"/>
</dbReference>
<evidence type="ECO:0000313" key="3">
    <source>
        <dbReference type="Proteomes" id="UP000576209"/>
    </source>
</evidence>
<evidence type="ECO:0000313" key="2">
    <source>
        <dbReference type="EMBL" id="MBB4080577.1"/>
    </source>
</evidence>
<protein>
    <submittedName>
        <fullName evidence="2">Pimeloyl-ACP methyl ester carboxylesterase</fullName>
    </submittedName>
</protein>
<dbReference type="InterPro" id="IPR000639">
    <property type="entry name" value="Epox_hydrolase-like"/>
</dbReference>
<dbReference type="PANTHER" id="PTHR43689">
    <property type="entry name" value="HYDROLASE"/>
    <property type="match status" value="1"/>
</dbReference>
<evidence type="ECO:0000259" key="1">
    <source>
        <dbReference type="Pfam" id="PF12697"/>
    </source>
</evidence>